<dbReference type="Proteomes" id="UP001652741">
    <property type="component" value="Chromosome ssa12"/>
</dbReference>
<reference evidence="4" key="1">
    <citation type="submission" date="2025-08" db="UniProtKB">
        <authorList>
            <consortium name="RefSeq"/>
        </authorList>
    </citation>
    <scope>IDENTIFICATION</scope>
</reference>
<evidence type="ECO:0000256" key="1">
    <source>
        <dbReference type="SAM" id="MobiDB-lite"/>
    </source>
</evidence>
<evidence type="ECO:0000313" key="4">
    <source>
        <dbReference type="RefSeq" id="XP_013988508.2"/>
    </source>
</evidence>
<feature type="compositionally biased region" description="Basic residues" evidence="1">
    <location>
        <begin position="1"/>
        <end position="11"/>
    </location>
</feature>
<dbReference type="AlphaFoldDB" id="A0A1S3LC22"/>
<protein>
    <submittedName>
        <fullName evidence="4">TRAF3-interacting JNK-activating modulator isoform X1</fullName>
    </submittedName>
</protein>
<dbReference type="PaxDb" id="8030-ENSSSAP00000106062"/>
<feature type="region of interest" description="Disordered" evidence="1">
    <location>
        <begin position="1"/>
        <end position="20"/>
    </location>
</feature>
<dbReference type="CDD" id="cd21912">
    <property type="entry name" value="CC1_T3JAM"/>
    <property type="match status" value="1"/>
</dbReference>
<accession>A0A1S3LC22</accession>
<gene>
    <name evidence="4" type="primary">LOC106565673</name>
</gene>
<keyword evidence="2" id="KW-0812">Transmembrane</keyword>
<name>A0A1S3LC22_SALSA</name>
<feature type="compositionally biased region" description="Polar residues" evidence="1">
    <location>
        <begin position="139"/>
        <end position="154"/>
    </location>
</feature>
<evidence type="ECO:0000256" key="2">
    <source>
        <dbReference type="SAM" id="Phobius"/>
    </source>
</evidence>
<evidence type="ECO:0000313" key="3">
    <source>
        <dbReference type="Proteomes" id="UP001652741"/>
    </source>
</evidence>
<dbReference type="RefSeq" id="XP_013988508.2">
    <property type="nucleotide sequence ID" value="XM_014133033.2"/>
</dbReference>
<dbReference type="Bgee" id="ENSSSAG00000076519">
    <property type="expression patterns" value="Expressed in semen and 21 other cell types or tissues"/>
</dbReference>
<keyword evidence="3" id="KW-1185">Reference proteome</keyword>
<feature type="region of interest" description="Disordered" evidence="1">
    <location>
        <begin position="125"/>
        <end position="154"/>
    </location>
</feature>
<proteinExistence type="predicted"/>
<feature type="transmembrane region" description="Helical" evidence="2">
    <location>
        <begin position="463"/>
        <end position="484"/>
    </location>
</feature>
<keyword evidence="2" id="KW-0472">Membrane</keyword>
<dbReference type="KEGG" id="sasa:106565673"/>
<sequence>MNIPKNLRRRRPQMESYDQKLEQRAAKHEFLRDRNNVTTCRSPGHKLEADWKSEMQHKRQMEFQRRRQFVQAATPQADEKDSNKETKVTMRTNRQRVPLIHRQSLISAEELGITWPDVHSIRKASGITSPPQGTGGQNKTGQHHSGFSQTFSHTSQQPTLRKCMDIRDRVVQQEKSGLVSNQLHQRNAFCQTEHGYITVNEADLLQLAEYLQEALWREDSLKQKLSLLQHTTSTILLSQDNVWKICCKEDRMKVKIGALESQLKICGQRLSRDGAKMLLLQSEQQRQEVEEMAVAVLQRVTDQTNKAQDRAHSLEMALQTAQVQSSQWRERYEEERIKCTQMRKSLVQNIDNINLLQSQLEGVKGQEATLKSQLLQHQHTEAELHLNISLLEHNLHTCRTQDTWRQQQEDTKKQQEIVKGRQQDSIEHPLDEQFHPAMSHHSNTKQSMMETNIHRRERRCCPWFILLSLFLVVTVAAILTLLLADIATRRKQLWELYQVLQERTEKYLYDITSALL</sequence>
<organism evidence="3 4">
    <name type="scientific">Salmo salar</name>
    <name type="common">Atlantic salmon</name>
    <dbReference type="NCBI Taxonomy" id="8030"/>
    <lineage>
        <taxon>Eukaryota</taxon>
        <taxon>Metazoa</taxon>
        <taxon>Chordata</taxon>
        <taxon>Craniata</taxon>
        <taxon>Vertebrata</taxon>
        <taxon>Euteleostomi</taxon>
        <taxon>Actinopterygii</taxon>
        <taxon>Neopterygii</taxon>
        <taxon>Teleostei</taxon>
        <taxon>Protacanthopterygii</taxon>
        <taxon>Salmoniformes</taxon>
        <taxon>Salmonidae</taxon>
        <taxon>Salmoninae</taxon>
        <taxon>Salmo</taxon>
    </lineage>
</organism>
<dbReference type="STRING" id="8030.ENSSSAP00000106062"/>
<keyword evidence="2" id="KW-1133">Transmembrane helix</keyword>
<dbReference type="GeneID" id="106565673"/>